<proteinExistence type="predicted"/>
<evidence type="ECO:0000313" key="1">
    <source>
        <dbReference type="EnsemblMetazoa" id="PPA45149.1"/>
    </source>
</evidence>
<reference evidence="2" key="1">
    <citation type="journal article" date="2008" name="Nat. Genet.">
        <title>The Pristionchus pacificus genome provides a unique perspective on nematode lifestyle and parasitism.</title>
        <authorList>
            <person name="Dieterich C."/>
            <person name="Clifton S.W."/>
            <person name="Schuster L.N."/>
            <person name="Chinwalla A."/>
            <person name="Delehaunty K."/>
            <person name="Dinkelacker I."/>
            <person name="Fulton L."/>
            <person name="Fulton R."/>
            <person name="Godfrey J."/>
            <person name="Minx P."/>
            <person name="Mitreva M."/>
            <person name="Roeseler W."/>
            <person name="Tian H."/>
            <person name="Witte H."/>
            <person name="Yang S.P."/>
            <person name="Wilson R.K."/>
            <person name="Sommer R.J."/>
        </authorList>
    </citation>
    <scope>NUCLEOTIDE SEQUENCE [LARGE SCALE GENOMIC DNA]</scope>
    <source>
        <strain evidence="2">PS312</strain>
    </source>
</reference>
<gene>
    <name evidence="1" type="primary">WBGene00283518</name>
</gene>
<accession>A0A8R1V330</accession>
<accession>A0A2A6BK88</accession>
<reference evidence="1" key="2">
    <citation type="submission" date="2022-06" db="UniProtKB">
        <authorList>
            <consortium name="EnsemblMetazoa"/>
        </authorList>
    </citation>
    <scope>IDENTIFICATION</scope>
    <source>
        <strain evidence="1">PS312</strain>
    </source>
</reference>
<dbReference type="Proteomes" id="UP000005239">
    <property type="component" value="Unassembled WGS sequence"/>
</dbReference>
<dbReference type="EnsemblMetazoa" id="PPA45149.1">
    <property type="protein sequence ID" value="PPA45149.1"/>
    <property type="gene ID" value="WBGene00283518"/>
</dbReference>
<organism evidence="1 2">
    <name type="scientific">Pristionchus pacificus</name>
    <name type="common">Parasitic nematode worm</name>
    <dbReference type="NCBI Taxonomy" id="54126"/>
    <lineage>
        <taxon>Eukaryota</taxon>
        <taxon>Metazoa</taxon>
        <taxon>Ecdysozoa</taxon>
        <taxon>Nematoda</taxon>
        <taxon>Chromadorea</taxon>
        <taxon>Rhabditida</taxon>
        <taxon>Rhabditina</taxon>
        <taxon>Diplogasteromorpha</taxon>
        <taxon>Diplogasteroidea</taxon>
        <taxon>Neodiplogasteridae</taxon>
        <taxon>Pristionchus</taxon>
    </lineage>
</organism>
<keyword evidence="2" id="KW-1185">Reference proteome</keyword>
<dbReference type="AlphaFoldDB" id="A0A2A6BK88"/>
<name>A0A2A6BK88_PRIPA</name>
<evidence type="ECO:0000313" key="2">
    <source>
        <dbReference type="Proteomes" id="UP000005239"/>
    </source>
</evidence>
<protein>
    <submittedName>
        <fullName evidence="1">Uncharacterized protein</fullName>
    </submittedName>
</protein>
<sequence length="104" mass="11557">MGSKIQRRELIDRKFVLLLMAASAALCLSLLILNCLCSCSLVGVSDESTTRSDEVVKILNATKIVMNDIFNGFDSPKTRNANTSKANYKILRGYRNIPPQKYAD</sequence>